<dbReference type="PATRIC" id="fig|1263870.3.peg.4825"/>
<dbReference type="Gene3D" id="2.60.40.10">
    <property type="entry name" value="Immunoglobulins"/>
    <property type="match status" value="1"/>
</dbReference>
<feature type="domain" description="Putative collagen-binding" evidence="1">
    <location>
        <begin position="565"/>
        <end position="634"/>
    </location>
</feature>
<dbReference type="Pfam" id="PF12904">
    <property type="entry name" value="Collagen_bind_2"/>
    <property type="match status" value="1"/>
</dbReference>
<evidence type="ECO:0000313" key="3">
    <source>
        <dbReference type="EMBL" id="EMI53957.1"/>
    </source>
</evidence>
<dbReference type="Proteomes" id="UP000011885">
    <property type="component" value="Unassembled WGS sequence"/>
</dbReference>
<dbReference type="InterPro" id="IPR032260">
    <property type="entry name" value="DUF5060"/>
</dbReference>
<sequence>MFFCERFCESVNSFERDNLLEFWHPQLQVKSVRPFFAIVACLGIISSLSTTSVSARAANPPGESVAVVSGTMQQWHKITLTLRGPHASEDGKPNPFTDYRMQVTFEHPESGLKYDVPGYFAADGDAANSSASSGDRWRAHLSPDHEGRWTYSVSFRKGSNVAVSDQRDAGQPVVGVDGVSGEFTVAASDKGGRDFRSKGRLSYVGKHHLRFTGTGEYFLKCGADAPENFLAYADFDGDFKKDGQKDNLVKTWQPHVRDWKQGDPTWQDGKGKGIIGAVNYLASQGLNAFSFLTMNIQGDDRNVFPYTTYDERSRLDCSRLDQWAIVLEHGNNNGMYLHFKTMETENEMLLDRGNLGPQRKLYYRELIARFGHNLALNWNLGEEINDASHEQKVAWANYFATHDPYHHNIVIHNMGEPHYDLLGDASALTGFSLQTNRPDFGNVHKRTLDYITRSVAAGKPWVVACDEPGDAKHSLITDEEDPEHNNARMNALWGNIMAGGAGVEWYFGYNHPHSDLTCQDYRVREKMWVQCRHALEFFQSELIPFWDMSNCNDKVENPNAYGLQKAGDTYLVYLKKGGEAKLDLTDVEGRFKVRWFNPRTGGSLDTGAANTILGGAKRELGQPPRHADQDWLAVIRRMD</sequence>
<dbReference type="InterPro" id="IPR024749">
    <property type="entry name" value="Collagen-bd_put"/>
</dbReference>
<name>M5TXK2_9BACT</name>
<organism evidence="3 4">
    <name type="scientific">Rhodopirellula sallentina SM41</name>
    <dbReference type="NCBI Taxonomy" id="1263870"/>
    <lineage>
        <taxon>Bacteria</taxon>
        <taxon>Pseudomonadati</taxon>
        <taxon>Planctomycetota</taxon>
        <taxon>Planctomycetia</taxon>
        <taxon>Pirellulales</taxon>
        <taxon>Pirellulaceae</taxon>
        <taxon>Rhodopirellula</taxon>
    </lineage>
</organism>
<dbReference type="EMBL" id="ANOH01000315">
    <property type="protein sequence ID" value="EMI53957.1"/>
    <property type="molecule type" value="Genomic_DNA"/>
</dbReference>
<protein>
    <submittedName>
        <fullName evidence="3">Uncharacterized protein</fullName>
    </submittedName>
</protein>
<dbReference type="Gene3D" id="3.20.20.80">
    <property type="entry name" value="Glycosidases"/>
    <property type="match status" value="1"/>
</dbReference>
<keyword evidence="4" id="KW-1185">Reference proteome</keyword>
<reference evidence="3 4" key="1">
    <citation type="journal article" date="2013" name="Mar. Genomics">
        <title>Expression of sulfatases in Rhodopirellula baltica and the diversity of sulfatases in the genus Rhodopirellula.</title>
        <authorList>
            <person name="Wegner C.E."/>
            <person name="Richter-Heitmann T."/>
            <person name="Klindworth A."/>
            <person name="Klockow C."/>
            <person name="Richter M."/>
            <person name="Achstetter T."/>
            <person name="Glockner F.O."/>
            <person name="Harder J."/>
        </authorList>
    </citation>
    <scope>NUCLEOTIDE SEQUENCE [LARGE SCALE GENOMIC DNA]</scope>
    <source>
        <strain evidence="3 4">SM41</strain>
    </source>
</reference>
<feature type="domain" description="DUF5060" evidence="2">
    <location>
        <begin position="71"/>
        <end position="156"/>
    </location>
</feature>
<accession>M5TXK2</accession>
<dbReference type="Pfam" id="PF16586">
    <property type="entry name" value="DUF5060"/>
    <property type="match status" value="1"/>
</dbReference>
<proteinExistence type="predicted"/>
<gene>
    <name evidence="3" type="ORF">RSSM_04561</name>
</gene>
<dbReference type="AlphaFoldDB" id="M5TXK2"/>
<dbReference type="InterPro" id="IPR013783">
    <property type="entry name" value="Ig-like_fold"/>
</dbReference>
<evidence type="ECO:0000313" key="4">
    <source>
        <dbReference type="Proteomes" id="UP000011885"/>
    </source>
</evidence>
<evidence type="ECO:0000259" key="1">
    <source>
        <dbReference type="Pfam" id="PF12904"/>
    </source>
</evidence>
<evidence type="ECO:0000259" key="2">
    <source>
        <dbReference type="Pfam" id="PF16586"/>
    </source>
</evidence>
<comment type="caution">
    <text evidence="3">The sequence shown here is derived from an EMBL/GenBank/DDBJ whole genome shotgun (WGS) entry which is preliminary data.</text>
</comment>